<evidence type="ECO:0000313" key="3">
    <source>
        <dbReference type="Proteomes" id="UP000515502"/>
    </source>
</evidence>
<evidence type="ECO:0000313" key="2">
    <source>
        <dbReference type="EMBL" id="QMV28655.1"/>
    </source>
</evidence>
<reference evidence="2 3" key="1">
    <citation type="submission" date="2019-07" db="EMBL/GenBank/DDBJ databases">
        <title>MOCV-1 from Australia.</title>
        <authorList>
            <person name="Sarker S."/>
        </authorList>
    </citation>
    <scope>NUCLEOTIDE SEQUENCE [LARGE SCALE GENOMIC DNA]</scope>
    <source>
        <strain evidence="2">NT2017</strain>
    </source>
</reference>
<protein>
    <submittedName>
        <fullName evidence="2">MC152.1L</fullName>
    </submittedName>
</protein>
<dbReference type="Proteomes" id="UP000515502">
    <property type="component" value="Segment"/>
</dbReference>
<proteinExistence type="predicted"/>
<organismHost>
    <name type="scientific">Homo sapiens</name>
    <name type="common">Human</name>
    <dbReference type="NCBI Taxonomy" id="9606"/>
</organismHost>
<sequence>MLARTSIAQTRPPLPSGRATPCLSAAKRVPRAGVLRWRTLPCSCARALYPLRH</sequence>
<gene>
    <name evidence="2" type="primary">MC152.1L</name>
</gene>
<evidence type="ECO:0000256" key="1">
    <source>
        <dbReference type="SAM" id="MobiDB-lite"/>
    </source>
</evidence>
<dbReference type="EMBL" id="MN202187">
    <property type="protein sequence ID" value="QMV28655.1"/>
    <property type="molecule type" value="Genomic_DNA"/>
</dbReference>
<accession>A0A7G5AXF4</accession>
<feature type="region of interest" description="Disordered" evidence="1">
    <location>
        <begin position="1"/>
        <end position="21"/>
    </location>
</feature>
<name>A0A7G5AXF4_MCV1</name>
<organism evidence="2 3">
    <name type="scientific">Molluscum contagiosum virus subtype 1</name>
    <name type="common">MOCV</name>
    <name type="synonym">MCVI</name>
    <dbReference type="NCBI Taxonomy" id="10280"/>
    <lineage>
        <taxon>Viruses</taxon>
        <taxon>Varidnaviria</taxon>
        <taxon>Bamfordvirae</taxon>
        <taxon>Nucleocytoviricota</taxon>
        <taxon>Pokkesviricetes</taxon>
        <taxon>Chitovirales</taxon>
        <taxon>Poxviridae</taxon>
        <taxon>Chordopoxvirinae</taxon>
        <taxon>Molluscipoxvirus</taxon>
        <taxon>Molluscipoxvirus molluscum</taxon>
        <taxon>Molluscum contagiosum virus</taxon>
    </lineage>
</organism>